<dbReference type="STRING" id="44941.A0A397UMY1"/>
<organism evidence="1 2">
    <name type="scientific">Gigaspora rosea</name>
    <dbReference type="NCBI Taxonomy" id="44941"/>
    <lineage>
        <taxon>Eukaryota</taxon>
        <taxon>Fungi</taxon>
        <taxon>Fungi incertae sedis</taxon>
        <taxon>Mucoromycota</taxon>
        <taxon>Glomeromycotina</taxon>
        <taxon>Glomeromycetes</taxon>
        <taxon>Diversisporales</taxon>
        <taxon>Gigasporaceae</taxon>
        <taxon>Gigaspora</taxon>
    </lineage>
</organism>
<reference evidence="1 2" key="1">
    <citation type="submission" date="2018-06" db="EMBL/GenBank/DDBJ databases">
        <title>Comparative genomics reveals the genomic features of Rhizophagus irregularis, R. cerebriforme, R. diaphanum and Gigaspora rosea, and their symbiotic lifestyle signature.</title>
        <authorList>
            <person name="Morin E."/>
            <person name="San Clemente H."/>
            <person name="Chen E.C.H."/>
            <person name="De La Providencia I."/>
            <person name="Hainaut M."/>
            <person name="Kuo A."/>
            <person name="Kohler A."/>
            <person name="Murat C."/>
            <person name="Tang N."/>
            <person name="Roy S."/>
            <person name="Loubradou J."/>
            <person name="Henrissat B."/>
            <person name="Grigoriev I.V."/>
            <person name="Corradi N."/>
            <person name="Roux C."/>
            <person name="Martin F.M."/>
        </authorList>
    </citation>
    <scope>NUCLEOTIDE SEQUENCE [LARGE SCALE GENOMIC DNA]</scope>
    <source>
        <strain evidence="1 2">DAOM 194757</strain>
    </source>
</reference>
<dbReference type="AlphaFoldDB" id="A0A397UMY1"/>
<evidence type="ECO:0000313" key="1">
    <source>
        <dbReference type="EMBL" id="RIB11585.1"/>
    </source>
</evidence>
<sequence length="353" mass="40769">MEDNNTCIDCKSASSKKFRQLGSEIWREVESKGLVRELWSIGCTLCNVCYMRYVANPRKEKKTTNKEITGKAKEKKVVDLTENEAEEADASSINYELVKAISSMARVLHKREVKEKQKPIYNFDELRELLENKNFNLSYFFDQLYLAARPSERTSQTMERMKNIIVFICYLLASLNNTQINAFKSDIAFYLDSSGTSNEGLNILSSMGITPMARTISRKKKKITKTHEEFIKDNLIEHLNNALMLNIDDYHNVHVQRQPHTTNTSLPIHMVTIVANLCLTPAILRDQVFTSKVVDGELVIRHIDKRFMVNLGVSYFNFTKNCIKKEYTNVELLEKLTLHSYDDRLIEKKTNGI</sequence>
<name>A0A397UMY1_9GLOM</name>
<evidence type="ECO:0000313" key="2">
    <source>
        <dbReference type="Proteomes" id="UP000266673"/>
    </source>
</evidence>
<protein>
    <submittedName>
        <fullName evidence="1">Uncharacterized protein</fullName>
    </submittedName>
</protein>
<comment type="caution">
    <text evidence="1">The sequence shown here is derived from an EMBL/GenBank/DDBJ whole genome shotgun (WGS) entry which is preliminary data.</text>
</comment>
<dbReference type="OrthoDB" id="2426164at2759"/>
<gene>
    <name evidence="1" type="ORF">C2G38_2042553</name>
</gene>
<keyword evidence="2" id="KW-1185">Reference proteome</keyword>
<dbReference type="EMBL" id="QKWP01001117">
    <property type="protein sequence ID" value="RIB11585.1"/>
    <property type="molecule type" value="Genomic_DNA"/>
</dbReference>
<proteinExistence type="predicted"/>
<dbReference type="Proteomes" id="UP000266673">
    <property type="component" value="Unassembled WGS sequence"/>
</dbReference>
<accession>A0A397UMY1</accession>